<organism evidence="1">
    <name type="scientific">bioreactor metagenome</name>
    <dbReference type="NCBI Taxonomy" id="1076179"/>
    <lineage>
        <taxon>unclassified sequences</taxon>
        <taxon>metagenomes</taxon>
        <taxon>ecological metagenomes</taxon>
    </lineage>
</organism>
<dbReference type="EMBL" id="VSSQ01006737">
    <property type="protein sequence ID" value="MPM33705.1"/>
    <property type="molecule type" value="Genomic_DNA"/>
</dbReference>
<name>A0A644YYK8_9ZZZZ</name>
<sequence>MKKLKKIVAICLALTTLFAFMATAHADVHSFSSYTKVRGDDSQDLAESTRQQPERIDLYVSAVTWNGQSGWKIRGYNASNGTSCTVRSSVTGTGSNLAWYDTKPTTVKVKTSISSSEYDDYLEFKGSLYI</sequence>
<accession>A0A644YYK8</accession>
<protein>
    <submittedName>
        <fullName evidence="1">Uncharacterized protein</fullName>
    </submittedName>
</protein>
<reference evidence="1" key="1">
    <citation type="submission" date="2019-08" db="EMBL/GenBank/DDBJ databases">
        <authorList>
            <person name="Kucharzyk K."/>
            <person name="Murdoch R.W."/>
            <person name="Higgins S."/>
            <person name="Loffler F."/>
        </authorList>
    </citation>
    <scope>NUCLEOTIDE SEQUENCE</scope>
</reference>
<gene>
    <name evidence="1" type="ORF">SDC9_80283</name>
</gene>
<comment type="caution">
    <text evidence="1">The sequence shown here is derived from an EMBL/GenBank/DDBJ whole genome shotgun (WGS) entry which is preliminary data.</text>
</comment>
<evidence type="ECO:0000313" key="1">
    <source>
        <dbReference type="EMBL" id="MPM33705.1"/>
    </source>
</evidence>
<dbReference type="AlphaFoldDB" id="A0A644YYK8"/>
<proteinExistence type="predicted"/>